<dbReference type="InterPro" id="IPR004805">
    <property type="entry name" value="DnaE2/DnaE/PolC"/>
</dbReference>
<dbReference type="Gene3D" id="3.20.20.140">
    <property type="entry name" value="Metal-dependent hydrolases"/>
    <property type="match status" value="1"/>
</dbReference>
<dbReference type="InterPro" id="IPR016195">
    <property type="entry name" value="Pol/histidinol_Pase-like"/>
</dbReference>
<dbReference type="CDD" id="cd04485">
    <property type="entry name" value="DnaE_OBF"/>
    <property type="match status" value="1"/>
</dbReference>
<feature type="compositionally biased region" description="Polar residues" evidence="10">
    <location>
        <begin position="1204"/>
        <end position="1213"/>
    </location>
</feature>
<evidence type="ECO:0000256" key="9">
    <source>
        <dbReference type="ARBA" id="ARBA00049244"/>
    </source>
</evidence>
<gene>
    <name evidence="12" type="ORF">SCLAV_2819</name>
</gene>
<dbReference type="SUPFAM" id="SSF89550">
    <property type="entry name" value="PHP domain-like"/>
    <property type="match status" value="1"/>
</dbReference>
<protein>
    <recommendedName>
        <fullName evidence="1">DNA-directed DNA polymerase</fullName>
        <ecNumber evidence="1">2.7.7.7</ecNumber>
    </recommendedName>
</protein>
<dbReference type="RefSeq" id="WP_003956252.1">
    <property type="nucleotide sequence ID" value="NZ_CM000913.1"/>
</dbReference>
<reference evidence="12 13" key="1">
    <citation type="journal article" date="2010" name="Genome Biol. Evol.">
        <title>The sequence of a 1.8-mb bacterial linear plasmid reveals a rich evolutionary reservoir of secondary metabolic pathways.</title>
        <authorList>
            <person name="Medema M.H."/>
            <person name="Trefzer A."/>
            <person name="Kovalchuk A."/>
            <person name="van den Berg M."/>
            <person name="Mueller U."/>
            <person name="Heijne W."/>
            <person name="Wu L."/>
            <person name="Alam M.T."/>
            <person name="Ronning C.M."/>
            <person name="Nierman W.C."/>
            <person name="Bovenberg R.A.L."/>
            <person name="Breitling R."/>
            <person name="Takano E."/>
        </authorList>
    </citation>
    <scope>NUCLEOTIDE SEQUENCE [LARGE SCALE GENOMIC DNA]</scope>
    <source>
        <strain evidence="13">ATCC 27064 / DSM 738 / JCM 4710 / NBRC 13307 / NCIMB 12785 / NRRL 3585 / VKM Ac-602</strain>
    </source>
</reference>
<comment type="catalytic activity">
    <reaction evidence="9">
        <text>DNA(n) + a 2'-deoxyribonucleoside 5'-triphosphate = DNA(n+1) + diphosphate</text>
        <dbReference type="Rhea" id="RHEA:22508"/>
        <dbReference type="Rhea" id="RHEA-COMP:17339"/>
        <dbReference type="Rhea" id="RHEA-COMP:17340"/>
        <dbReference type="ChEBI" id="CHEBI:33019"/>
        <dbReference type="ChEBI" id="CHEBI:61560"/>
        <dbReference type="ChEBI" id="CHEBI:173112"/>
        <dbReference type="EC" id="2.7.7.7"/>
    </reaction>
</comment>
<dbReference type="GO" id="GO:0003887">
    <property type="term" value="F:DNA-directed DNA polymerase activity"/>
    <property type="evidence" value="ECO:0007669"/>
    <property type="project" value="UniProtKB-KW"/>
</dbReference>
<dbReference type="InterPro" id="IPR004013">
    <property type="entry name" value="PHP_dom"/>
</dbReference>
<dbReference type="SMART" id="SM00481">
    <property type="entry name" value="POLIIIAc"/>
    <property type="match status" value="1"/>
</dbReference>
<dbReference type="Pfam" id="PF07733">
    <property type="entry name" value="DNA_pol3_alpha"/>
    <property type="match status" value="1"/>
</dbReference>
<dbReference type="eggNOG" id="COG0587">
    <property type="taxonomic scope" value="Bacteria"/>
</dbReference>
<dbReference type="Pfam" id="PF14579">
    <property type="entry name" value="HHH_6"/>
    <property type="match status" value="1"/>
</dbReference>
<evidence type="ECO:0000256" key="4">
    <source>
        <dbReference type="ARBA" id="ARBA00022695"/>
    </source>
</evidence>
<dbReference type="OrthoDB" id="9803237at2"/>
<dbReference type="InterPro" id="IPR011708">
    <property type="entry name" value="DNA_pol3_alpha_NTPase_dom"/>
</dbReference>
<dbReference type="KEGG" id="sclf:BB341_14440"/>
<dbReference type="STRING" id="1901.BB341_14440"/>
<evidence type="ECO:0000259" key="11">
    <source>
        <dbReference type="SMART" id="SM00481"/>
    </source>
</evidence>
<evidence type="ECO:0000256" key="10">
    <source>
        <dbReference type="SAM" id="MobiDB-lite"/>
    </source>
</evidence>
<keyword evidence="7" id="KW-0239">DNA-directed DNA polymerase</keyword>
<dbReference type="InterPro" id="IPR029460">
    <property type="entry name" value="DNAPol_HHH"/>
</dbReference>
<dbReference type="EMBL" id="CM000913">
    <property type="protein sequence ID" value="EFG07892.1"/>
    <property type="molecule type" value="Genomic_DNA"/>
</dbReference>
<dbReference type="Proteomes" id="UP000002357">
    <property type="component" value="Chromosome"/>
</dbReference>
<evidence type="ECO:0000256" key="1">
    <source>
        <dbReference type="ARBA" id="ARBA00012417"/>
    </source>
</evidence>
<dbReference type="NCBIfam" id="TIGR00594">
    <property type="entry name" value="polc"/>
    <property type="match status" value="1"/>
</dbReference>
<feature type="compositionally biased region" description="Low complexity" evidence="10">
    <location>
        <begin position="1124"/>
        <end position="1141"/>
    </location>
</feature>
<organism evidence="12 13">
    <name type="scientific">Streptomyces clavuligerus</name>
    <dbReference type="NCBI Taxonomy" id="1901"/>
    <lineage>
        <taxon>Bacteria</taxon>
        <taxon>Bacillati</taxon>
        <taxon>Actinomycetota</taxon>
        <taxon>Actinomycetes</taxon>
        <taxon>Kitasatosporales</taxon>
        <taxon>Streptomycetaceae</taxon>
        <taxon>Streptomyces</taxon>
    </lineage>
</organism>
<accession>B5GWK0</accession>
<dbReference type="PANTHER" id="PTHR32294">
    <property type="entry name" value="DNA POLYMERASE III SUBUNIT ALPHA"/>
    <property type="match status" value="1"/>
</dbReference>
<dbReference type="PANTHER" id="PTHR32294:SF4">
    <property type="entry name" value="ERROR-PRONE DNA POLYMERASE"/>
    <property type="match status" value="1"/>
</dbReference>
<dbReference type="GO" id="GO:0006281">
    <property type="term" value="P:DNA repair"/>
    <property type="evidence" value="ECO:0007669"/>
    <property type="project" value="UniProtKB-KW"/>
</dbReference>
<proteinExistence type="predicted"/>
<feature type="compositionally biased region" description="Basic residues" evidence="10">
    <location>
        <begin position="921"/>
        <end position="940"/>
    </location>
</feature>
<keyword evidence="2" id="KW-0963">Cytoplasm</keyword>
<keyword evidence="8" id="KW-0234">DNA repair</keyword>
<feature type="region of interest" description="Disordered" evidence="10">
    <location>
        <begin position="1153"/>
        <end position="1213"/>
    </location>
</feature>
<evidence type="ECO:0000256" key="2">
    <source>
        <dbReference type="ARBA" id="ARBA00022490"/>
    </source>
</evidence>
<dbReference type="InterPro" id="IPR003141">
    <property type="entry name" value="Pol/His_phosphatase_N"/>
</dbReference>
<evidence type="ECO:0000256" key="6">
    <source>
        <dbReference type="ARBA" id="ARBA00022763"/>
    </source>
</evidence>
<keyword evidence="6" id="KW-0227">DNA damage</keyword>
<feature type="domain" description="Polymerase/histidinol phosphatase N-terminal" evidence="11">
    <location>
        <begin position="5"/>
        <end position="72"/>
    </location>
</feature>
<dbReference type="CDD" id="cd07431">
    <property type="entry name" value="PHP_PolIIIA"/>
    <property type="match status" value="1"/>
</dbReference>
<feature type="region of interest" description="Disordered" evidence="10">
    <location>
        <begin position="1124"/>
        <end position="1143"/>
    </location>
</feature>
<evidence type="ECO:0000313" key="12">
    <source>
        <dbReference type="EMBL" id="EFG07892.1"/>
    </source>
</evidence>
<dbReference type="Gene3D" id="1.10.10.1600">
    <property type="entry name" value="Bacterial DNA polymerase III alpha subunit, thumb domain"/>
    <property type="match status" value="1"/>
</dbReference>
<evidence type="ECO:0000256" key="5">
    <source>
        <dbReference type="ARBA" id="ARBA00022705"/>
    </source>
</evidence>
<evidence type="ECO:0000313" key="13">
    <source>
        <dbReference type="Proteomes" id="UP000002357"/>
    </source>
</evidence>
<keyword evidence="3 12" id="KW-0808">Transferase</keyword>
<feature type="compositionally biased region" description="Basic and acidic residues" evidence="10">
    <location>
        <begin position="1179"/>
        <end position="1199"/>
    </location>
</feature>
<evidence type="ECO:0000256" key="3">
    <source>
        <dbReference type="ARBA" id="ARBA00022679"/>
    </source>
</evidence>
<dbReference type="Pfam" id="PF02811">
    <property type="entry name" value="PHP"/>
    <property type="match status" value="1"/>
</dbReference>
<dbReference type="GO" id="GO:0006260">
    <property type="term" value="P:DNA replication"/>
    <property type="evidence" value="ECO:0007669"/>
    <property type="project" value="UniProtKB-KW"/>
</dbReference>
<name>B5GWK0_STRCL</name>
<keyword evidence="5" id="KW-0235">DNA replication</keyword>
<evidence type="ECO:0000256" key="7">
    <source>
        <dbReference type="ARBA" id="ARBA00022932"/>
    </source>
</evidence>
<keyword evidence="4 12" id="KW-0548">Nucleotidyltransferase</keyword>
<sequence length="1213" mass="130878">MEGFAHLHVATGYSARYGASHPRELVARAAERGMEVLAVTDRDGVAGVVRFAKAARGGGVRAVFGVDMGVEAFVPGREAVVRAPVRGGAYVREPPLRITLLARDPRGWAELCRLVSAAHARPVDGHPVIPREAFTAAADTGLTVLLGPLSEPARALAAGRDESAARLLTAWRALAGDGLRLEAVHHGRPGAGPGSLRLAARTLLLGDRLGIPVVLTNAVRYADPEQHRLADVLDAARLLRPLDRDRLDSGERWLKDPAAMRTAAGLIAGAAGLGPERADRLITETGATAEECVLDPGTGLGLGRRHLPEPWAVGARDAADAVRVLRGRCAAGLVRRGLDRDPEARRRLAQELALIAELGLDTYFLTVAQVVADIRERGIRVAARGSGAGSMVNHVLGIATANPLDHRLLFERFLSRQRTDLPDIDLDVESARRLEAYDRIIERFGRERVALAAMPETYRARHALRDTALALGIAPAEADRMAKAFPHIRARDITAALADLPELRGLAAASAPYRLLLTLAEGLDALPRGIAMHPCGVIIGDASLRARLPVQPTPTGGYPMVQADKHDIEDLGLIKLDVLGVRTQSAMAHATAEIERVTGRRIDLDDPRQVPLDDPFAFRMIQASDTLGMFQLESPGQMDLLARMQPRDPRDVIADISLFRPGPVAGGMPERYVAARHGGPPSYPHPDLVPVLSDTYGVVIWHEQIIEILRVLTGCDRGYADHVRRALGDRARLPGIREWFHRRAAARGYSPAVRDEVWGTVESFGAYGFCRAHAVAFAVPALQTAWLKAHHPAALYAGLLEHDPGMWPKRVIVADARRHHIAVLPVDINRSRPTHTVERAPDGTWGVRLALSDVHGISRAEVTRIAAGQPYISLTDLWRRAHPTRPTAERLADIGALSPLAGDGVTRRDLLLRIAELHRDHQRHREHRRHPGHQGGHRGRTAGDGQLTFENVPDNVPDNAPNNVPYGENGPDGLPEMTGREALDAELRVLGIDVSRHLMDHQRRLLRELGATDARRLGGLRAGDSVLVAGVRAATQTPPIPSGKRIIFVTLDDGSGLVDLAFFEDSHDACAHTVFHSGLLLVRGTVQRRGGRATVVGTMAWDLEALALARRDGGPEAVRRLLAPAAPADSVPSAPSAPDTASDARRLRRGIPQETGALLHPWADLQPAGRRAADPGALARHDTPEASRTAEEPQHRDAPDLTSLGYTSPGSAG</sequence>
<dbReference type="Pfam" id="PF17657">
    <property type="entry name" value="DNA_pol3_finger"/>
    <property type="match status" value="1"/>
</dbReference>
<dbReference type="InterPro" id="IPR041931">
    <property type="entry name" value="DNA_pol3_alpha_thumb_dom"/>
</dbReference>
<dbReference type="InterPro" id="IPR040982">
    <property type="entry name" value="DNA_pol3_finger"/>
</dbReference>
<dbReference type="GeneID" id="93730635"/>
<dbReference type="EC" id="2.7.7.7" evidence="1"/>
<feature type="region of interest" description="Disordered" evidence="10">
    <location>
        <begin position="921"/>
        <end position="942"/>
    </location>
</feature>
<evidence type="ECO:0000256" key="8">
    <source>
        <dbReference type="ARBA" id="ARBA00023204"/>
    </source>
</evidence>
<dbReference type="AlphaFoldDB" id="B5GWK0"/>
<dbReference type="GO" id="GO:0008408">
    <property type="term" value="F:3'-5' exonuclease activity"/>
    <property type="evidence" value="ECO:0007669"/>
    <property type="project" value="InterPro"/>
</dbReference>
<keyword evidence="13" id="KW-1185">Reference proteome</keyword>